<dbReference type="EMBL" id="LJAM02001002">
    <property type="protein sequence ID" value="RAP64300.1"/>
    <property type="molecule type" value="Genomic_DNA"/>
</dbReference>
<keyword evidence="4" id="KW-1185">Reference proteome</keyword>
<dbReference type="Pfam" id="PF22255">
    <property type="entry name" value="Gp44-like_2nd"/>
    <property type="match status" value="1"/>
</dbReference>
<feature type="region of interest" description="Disordered" evidence="1">
    <location>
        <begin position="1"/>
        <end position="30"/>
    </location>
</feature>
<dbReference type="SUPFAM" id="SSF69279">
    <property type="entry name" value="Phage tail proteins"/>
    <property type="match status" value="1"/>
</dbReference>
<dbReference type="Proteomes" id="UP000244334">
    <property type="component" value="Unassembled WGS sequence"/>
</dbReference>
<evidence type="ECO:0000313" key="4">
    <source>
        <dbReference type="Proteomes" id="UP000244334"/>
    </source>
</evidence>
<name>A0A328T9G9_9GAMM</name>
<organism evidence="3 4">
    <name type="scientific">Candidatus Erwinia dacicola</name>
    <dbReference type="NCBI Taxonomy" id="252393"/>
    <lineage>
        <taxon>Bacteria</taxon>
        <taxon>Pseudomonadati</taxon>
        <taxon>Pseudomonadota</taxon>
        <taxon>Gammaproteobacteria</taxon>
        <taxon>Enterobacterales</taxon>
        <taxon>Erwiniaceae</taxon>
        <taxon>Erwinia</taxon>
    </lineage>
</organism>
<gene>
    <name evidence="3" type="ORF">ACZ87_04057</name>
</gene>
<reference evidence="3" key="1">
    <citation type="submission" date="2018-04" db="EMBL/GenBank/DDBJ databases">
        <title>Genomes of the Obligate Erwinia dacicola and Facultative Enterobacter sp. OLF Endosymbionts of the Olive Fruit fly, Bactrocera oleae.</title>
        <authorList>
            <person name="Estes A.M."/>
            <person name="Hearn D.J."/>
            <person name="Agarwal S."/>
            <person name="Pierson E.A."/>
            <person name="Dunning-Hotopp J.C."/>
        </authorList>
    </citation>
    <scope>NUCLEOTIDE SEQUENCE [LARGE SCALE GENOMIC DNA]</scope>
    <source>
        <strain evidence="3">Oroville</strain>
    </source>
</reference>
<proteinExistence type="predicted"/>
<feature type="domain" description="Baseplate hub protein gp44/GpP-like second" evidence="2">
    <location>
        <begin position="15"/>
        <end position="58"/>
    </location>
</feature>
<feature type="compositionally biased region" description="Polar residues" evidence="1">
    <location>
        <begin position="1"/>
        <end position="19"/>
    </location>
</feature>
<evidence type="ECO:0000313" key="3">
    <source>
        <dbReference type="EMBL" id="RAP64300.1"/>
    </source>
</evidence>
<dbReference type="Gene3D" id="3.55.50.10">
    <property type="entry name" value="Baseplate protein-like domains"/>
    <property type="match status" value="1"/>
</dbReference>
<dbReference type="InterPro" id="IPR053981">
    <property type="entry name" value="Gp44/GpP-like_2nd"/>
</dbReference>
<comment type="caution">
    <text evidence="3">The sequence shown here is derived from an EMBL/GenBank/DDBJ whole genome shotgun (WGS) entry which is preliminary data.</text>
</comment>
<sequence length="73" mass="7737">MLTLPAQRTTAQQTMSSGSVKKVSPEPGDSAWDALKRVAEMSGLWPWMAPDGTLIIGGPDYSATPVDTLIHAP</sequence>
<evidence type="ECO:0000259" key="2">
    <source>
        <dbReference type="Pfam" id="PF22255"/>
    </source>
</evidence>
<accession>A0A328T9G9</accession>
<evidence type="ECO:0000256" key="1">
    <source>
        <dbReference type="SAM" id="MobiDB-lite"/>
    </source>
</evidence>
<protein>
    <recommendedName>
        <fullName evidence="2">Baseplate hub protein gp44/GpP-like second domain-containing protein</fullName>
    </recommendedName>
</protein>
<dbReference type="AlphaFoldDB" id="A0A328T9G9"/>